<keyword evidence="1" id="KW-0812">Transmembrane</keyword>
<dbReference type="SUPFAM" id="SSF48452">
    <property type="entry name" value="TPR-like"/>
    <property type="match status" value="1"/>
</dbReference>
<dbReference type="SUPFAM" id="SSF52200">
    <property type="entry name" value="Toll/Interleukin receptor TIR domain"/>
    <property type="match status" value="1"/>
</dbReference>
<evidence type="ECO:0000313" key="3">
    <source>
        <dbReference type="EMBL" id="RKQ96104.1"/>
    </source>
</evidence>
<dbReference type="Gene3D" id="3.40.50.10140">
    <property type="entry name" value="Toll/interleukin-1 receptor homology (TIR) domain"/>
    <property type="match status" value="1"/>
</dbReference>
<comment type="caution">
    <text evidence="3">The sequence shown here is derived from an EMBL/GenBank/DDBJ whole genome shotgun (WGS) entry which is preliminary data.</text>
</comment>
<organism evidence="3 4">
    <name type="scientific">Maricaulis maris</name>
    <dbReference type="NCBI Taxonomy" id="74318"/>
    <lineage>
        <taxon>Bacteria</taxon>
        <taxon>Pseudomonadati</taxon>
        <taxon>Pseudomonadota</taxon>
        <taxon>Alphaproteobacteria</taxon>
        <taxon>Maricaulales</taxon>
        <taxon>Maricaulaceae</taxon>
        <taxon>Maricaulis</taxon>
    </lineage>
</organism>
<name>A0A495D2Z5_9PROT</name>
<keyword evidence="1" id="KW-0472">Membrane</keyword>
<keyword evidence="1" id="KW-1133">Transmembrane helix</keyword>
<reference evidence="3 4" key="1">
    <citation type="submission" date="2018-10" db="EMBL/GenBank/DDBJ databases">
        <title>Genomic Encyclopedia of Type Strains, Phase IV (KMG-IV): sequencing the most valuable type-strain genomes for metagenomic binning, comparative biology and taxonomic classification.</title>
        <authorList>
            <person name="Goeker M."/>
        </authorList>
    </citation>
    <scope>NUCLEOTIDE SEQUENCE [LARGE SCALE GENOMIC DNA]</scope>
    <source>
        <strain evidence="3 4">DSM 4734</strain>
    </source>
</reference>
<evidence type="ECO:0000256" key="1">
    <source>
        <dbReference type="SAM" id="Phobius"/>
    </source>
</evidence>
<evidence type="ECO:0000259" key="2">
    <source>
        <dbReference type="PROSITE" id="PS50104"/>
    </source>
</evidence>
<dbReference type="EMBL" id="RBIM01000005">
    <property type="protein sequence ID" value="RKQ96104.1"/>
    <property type="molecule type" value="Genomic_DNA"/>
</dbReference>
<dbReference type="PROSITE" id="PS50104">
    <property type="entry name" value="TIR"/>
    <property type="match status" value="1"/>
</dbReference>
<proteinExistence type="predicted"/>
<dbReference type="OrthoDB" id="7308181at2"/>
<dbReference type="RefSeq" id="WP_121211681.1">
    <property type="nucleotide sequence ID" value="NZ_RBIM01000005.1"/>
</dbReference>
<dbReference type="InterPro" id="IPR011990">
    <property type="entry name" value="TPR-like_helical_dom_sf"/>
</dbReference>
<dbReference type="Pfam" id="PF13676">
    <property type="entry name" value="TIR_2"/>
    <property type="match status" value="1"/>
</dbReference>
<evidence type="ECO:0000313" key="4">
    <source>
        <dbReference type="Proteomes" id="UP000273675"/>
    </source>
</evidence>
<dbReference type="InterPro" id="IPR035897">
    <property type="entry name" value="Toll_tir_struct_dom_sf"/>
</dbReference>
<gene>
    <name evidence="3" type="ORF">C7435_2356</name>
</gene>
<sequence>MSVGTRYRAFISYSHRDQQFARWLHRQLETYNIPSRLVGRETKQGTVPRRLTPIFRDREDLAATGDLTASVRDALANSDALIVVCSPDAVVSRWVNEEIRAYRQLNPGGVVLAAVLAGNPDSDPEAEPGETCFPPALLEPGVDGATVAEPVAADMRRKADGRRMALLKLVAGLLGISLDQLIQRDLQRRHRRVTAITGASLLLSAIMATLTLLAASARSEAIRRKAEAEDLIEFMLNDLRDNLEPVGRLDALDAVGAKVIEYYDGQTDREMTTDELGRRARAFHLLGEIDSAQGDLDNAYQHFRIAYESTSRILAVEPTMAERIYEHAQSSYWVGYFAWRRGDLDMAERRFVEYRDLAYRLLEIDPANSEWQAEVAYAHSNIGTLQTAQRNWDGALVAASAALEQFRIIADGRPDNDPAWMEVAETLAWVASISEITDGRDAAIAVIEEQLALYDSGRVDPTDDWRVRRAVIAAEYALARLLIAPGWRTPEADLERALQILEPASFEAAALIAHEPDNLEWRLIGVRERLWQAQAELYNGRIEAARNAYVAATGFMAHEAWGAAEGARFAITRLHASLIEARIFAAREDYVAAQTSVEHMLTTLGQVDDWSGALERAPYYYSAGANTLADVLDAQGESVEARRIREDIVRRLDPIRDRIRTDSAAELEYARESLEGALTSAQ</sequence>
<dbReference type="Gene3D" id="1.25.40.10">
    <property type="entry name" value="Tetratricopeptide repeat domain"/>
    <property type="match status" value="1"/>
</dbReference>
<feature type="domain" description="TIR" evidence="2">
    <location>
        <begin position="5"/>
        <end position="190"/>
    </location>
</feature>
<protein>
    <submittedName>
        <fullName evidence="3">TIR-like protein DUF1863</fullName>
    </submittedName>
</protein>
<accession>A0A495D2Z5</accession>
<dbReference type="Proteomes" id="UP000273675">
    <property type="component" value="Unassembled WGS sequence"/>
</dbReference>
<dbReference type="AlphaFoldDB" id="A0A495D2Z5"/>
<dbReference type="InterPro" id="IPR000157">
    <property type="entry name" value="TIR_dom"/>
</dbReference>
<feature type="transmembrane region" description="Helical" evidence="1">
    <location>
        <begin position="194"/>
        <end position="215"/>
    </location>
</feature>
<dbReference type="GO" id="GO:0007165">
    <property type="term" value="P:signal transduction"/>
    <property type="evidence" value="ECO:0007669"/>
    <property type="project" value="InterPro"/>
</dbReference>